<dbReference type="EMBL" id="MCFD01000004">
    <property type="protein sequence ID" value="ORX71268.1"/>
    <property type="molecule type" value="Genomic_DNA"/>
</dbReference>
<comment type="similarity">
    <text evidence="1">Belongs to the CCM1 family.</text>
</comment>
<keyword evidence="2" id="KW-0677">Repeat</keyword>
<proteinExistence type="inferred from homology"/>
<evidence type="ECO:0000313" key="6">
    <source>
        <dbReference type="EMBL" id="ORX71268.1"/>
    </source>
</evidence>
<dbReference type="OrthoDB" id="407658at2759"/>
<reference evidence="6 7" key="1">
    <citation type="submission" date="2016-07" db="EMBL/GenBank/DDBJ databases">
        <title>Pervasive Adenine N6-methylation of Active Genes in Fungi.</title>
        <authorList>
            <consortium name="DOE Joint Genome Institute"/>
            <person name="Mondo S.J."/>
            <person name="Dannebaum R.O."/>
            <person name="Kuo R.C."/>
            <person name="Labutti K."/>
            <person name="Haridas S."/>
            <person name="Kuo A."/>
            <person name="Salamov A."/>
            <person name="Ahrendt S.R."/>
            <person name="Lipzen A."/>
            <person name="Sullivan W."/>
            <person name="Andreopoulos W.B."/>
            <person name="Clum A."/>
            <person name="Lindquist E."/>
            <person name="Daum C."/>
            <person name="Ramamoorthy G.K."/>
            <person name="Gryganskyi A."/>
            <person name="Culley D."/>
            <person name="Magnuson J.K."/>
            <person name="James T.Y."/>
            <person name="O'Malley M.A."/>
            <person name="Stajich J.E."/>
            <person name="Spatafora J.W."/>
            <person name="Visel A."/>
            <person name="Grigoriev I.V."/>
        </authorList>
    </citation>
    <scope>NUCLEOTIDE SEQUENCE [LARGE SCALE GENOMIC DNA]</scope>
    <source>
        <strain evidence="6 7">ATCC 12442</strain>
    </source>
</reference>
<name>A0A1Y1WD56_9FUNG</name>
<dbReference type="PANTHER" id="PTHR47447">
    <property type="entry name" value="OS03G0856100 PROTEIN"/>
    <property type="match status" value="1"/>
</dbReference>
<accession>A0A1Y1WD56</accession>
<dbReference type="Gene3D" id="1.25.40.10">
    <property type="entry name" value="Tetratricopeptide repeat domain"/>
    <property type="match status" value="4"/>
</dbReference>
<organism evidence="6 7">
    <name type="scientific">Linderina pennispora</name>
    <dbReference type="NCBI Taxonomy" id="61395"/>
    <lineage>
        <taxon>Eukaryota</taxon>
        <taxon>Fungi</taxon>
        <taxon>Fungi incertae sedis</taxon>
        <taxon>Zoopagomycota</taxon>
        <taxon>Kickxellomycotina</taxon>
        <taxon>Kickxellomycetes</taxon>
        <taxon>Kickxellales</taxon>
        <taxon>Kickxellaceae</taxon>
        <taxon>Linderina</taxon>
    </lineage>
</organism>
<feature type="repeat" description="PPR" evidence="5">
    <location>
        <begin position="300"/>
        <end position="334"/>
    </location>
</feature>
<evidence type="ECO:0000313" key="7">
    <source>
        <dbReference type="Proteomes" id="UP000193922"/>
    </source>
</evidence>
<dbReference type="PROSITE" id="PS51375">
    <property type="entry name" value="PPR"/>
    <property type="match status" value="3"/>
</dbReference>
<comment type="function">
    <text evidence="3">Regulates mitochondrial small subunit maturation by controlling 15S rRNA 5'-end processing. Localizes to the 5' precursor of the 15S rRNA in a position that is subsequently occupied by mS47 in the mature yeast mtSSU. Uses structure and sequence-specific RNA recognition, binding to a single-stranded region of the precursor and specifically recognizing bases -6 to -1. The exchange of Ccm1 for mS47 is coupled to the irreversible removal of precursor rRNA that is accompanied by conformational changes of the mitoribosomal proteins uS5m and mS26. These conformational changes signal completion of 5'-end rRNA processing through protection of the mature 5'-end of the 15S rRNA and stabilization of mS47. The removal of the 5' precursor together with the dissociation of Ccm1 may be catalyzed by the 5'-3' exoribonuclease Pet127. Involved in the specific removal of group I introns in mitochondrial encoded transcripts.</text>
</comment>
<sequence>MTPRSRHEDCRAQQRSSHAQCTRTSGRPTRSGCGTLLCRSESYQYLRTIDVNRALAMIRLAVRTPTTTTLNRMLAVYGRAKRAGVAADAITFQELIAVNVGMVNFRHARRWLAEMQRQGIQPTIRPFRTLLRGLGKAGEIDGARALWLEIKRMLAAGEISDGLDRATYTCMVGAEARVGNFAAALRLLNEMTAAGIPQDITMIASDGLVLDGFSFNVLLEAAAREGDREAARDLLSQAGGGWRGAHSQRGAEAAVCGARDAGGAGAGAYNSLIVAAARRNQFAQAQQLLAHMRTHDVVPNAVTYTVLLDALGKAGRCDEAHAVYAQIVREGVVKPDTHMIATMVDVSGRQGRVGQMHAYRQALQQFGLPPTIVIYNSILAALARQPKVDLDAVVRTLHALVHERPLVRPTTRTINSVFSAFAQRARSRPLSESRRRFLRAWWEHTKEKHFVEKDAYTYALAIDAFAHSESLDDSLAFAESPNRMLALMRLAATAQEFDLVLRLWRNWHALRLPPSEKAVAFMLLACDQLGHVDQARDIVHTMLTPPAPAMPQSVKEPVQDEPQALVQQSLDLDAPVSFRPEMLGESALAMFIGMAVKHQALDDIMPAIRLWAADHEQELLRPLPRRELSERSVAKILALLRHSPDHHAERIADQFLAFVEDNFPESMPM</sequence>
<dbReference type="GeneID" id="63806356"/>
<gene>
    <name evidence="6" type="ORF">DL89DRAFT_282718</name>
</gene>
<dbReference type="AlphaFoldDB" id="A0A1Y1WD56"/>
<dbReference type="Proteomes" id="UP000193922">
    <property type="component" value="Unassembled WGS sequence"/>
</dbReference>
<evidence type="ECO:0000256" key="2">
    <source>
        <dbReference type="ARBA" id="ARBA00022737"/>
    </source>
</evidence>
<evidence type="ECO:0000256" key="5">
    <source>
        <dbReference type="PROSITE-ProRule" id="PRU00708"/>
    </source>
</evidence>
<protein>
    <recommendedName>
        <fullName evidence="8">Pentacotripeptide-repeat region of PRORP domain-containing protein</fullName>
    </recommendedName>
</protein>
<evidence type="ECO:0000256" key="3">
    <source>
        <dbReference type="ARBA" id="ARBA00044493"/>
    </source>
</evidence>
<comment type="subunit">
    <text evidence="4">Binds to mitochondrial small subunit 15S rRNA.</text>
</comment>
<dbReference type="RefSeq" id="XP_040744783.1">
    <property type="nucleotide sequence ID" value="XM_040889708.1"/>
</dbReference>
<dbReference type="NCBIfam" id="TIGR00756">
    <property type="entry name" value="PPR"/>
    <property type="match status" value="2"/>
</dbReference>
<evidence type="ECO:0000256" key="4">
    <source>
        <dbReference type="ARBA" id="ARBA00044511"/>
    </source>
</evidence>
<dbReference type="Pfam" id="PF13041">
    <property type="entry name" value="PPR_2"/>
    <property type="match status" value="1"/>
</dbReference>
<keyword evidence="7" id="KW-1185">Reference proteome</keyword>
<dbReference type="PANTHER" id="PTHR47447:SF17">
    <property type="entry name" value="OS12G0638900 PROTEIN"/>
    <property type="match status" value="1"/>
</dbReference>
<dbReference type="STRING" id="61395.A0A1Y1WD56"/>
<dbReference type="InterPro" id="IPR011990">
    <property type="entry name" value="TPR-like_helical_dom_sf"/>
</dbReference>
<dbReference type="InterPro" id="IPR002885">
    <property type="entry name" value="PPR_rpt"/>
</dbReference>
<feature type="repeat" description="PPR" evidence="5">
    <location>
        <begin position="164"/>
        <end position="198"/>
    </location>
</feature>
<dbReference type="Pfam" id="PF01535">
    <property type="entry name" value="PPR"/>
    <property type="match status" value="1"/>
</dbReference>
<dbReference type="Pfam" id="PF13812">
    <property type="entry name" value="PPR_3"/>
    <property type="match status" value="1"/>
</dbReference>
<feature type="repeat" description="PPR" evidence="5">
    <location>
        <begin position="265"/>
        <end position="299"/>
    </location>
</feature>
<evidence type="ECO:0008006" key="8">
    <source>
        <dbReference type="Google" id="ProtNLM"/>
    </source>
</evidence>
<evidence type="ECO:0000256" key="1">
    <source>
        <dbReference type="ARBA" id="ARBA00006192"/>
    </source>
</evidence>
<comment type="caution">
    <text evidence="6">The sequence shown here is derived from an EMBL/GenBank/DDBJ whole genome shotgun (WGS) entry which is preliminary data.</text>
</comment>